<dbReference type="OrthoDB" id="34339at2"/>
<name>A0A545UJD1_9GAMM</name>
<proteinExistence type="predicted"/>
<organism evidence="1 2">
    <name type="scientific">Aliikangiella coralliicola</name>
    <dbReference type="NCBI Taxonomy" id="2592383"/>
    <lineage>
        <taxon>Bacteria</taxon>
        <taxon>Pseudomonadati</taxon>
        <taxon>Pseudomonadota</taxon>
        <taxon>Gammaproteobacteria</taxon>
        <taxon>Oceanospirillales</taxon>
        <taxon>Pleioneaceae</taxon>
        <taxon>Aliikangiella</taxon>
    </lineage>
</organism>
<dbReference type="Proteomes" id="UP000315439">
    <property type="component" value="Unassembled WGS sequence"/>
</dbReference>
<keyword evidence="2" id="KW-1185">Reference proteome</keyword>
<reference evidence="1 2" key="1">
    <citation type="submission" date="2019-07" db="EMBL/GenBank/DDBJ databases">
        <title>Draft genome for Aliikangiella sp. M105.</title>
        <authorList>
            <person name="Wang G."/>
        </authorList>
    </citation>
    <scope>NUCLEOTIDE SEQUENCE [LARGE SCALE GENOMIC DNA]</scope>
    <source>
        <strain evidence="1 2">M105</strain>
    </source>
</reference>
<dbReference type="AlphaFoldDB" id="A0A545UJD1"/>
<sequence>MSLITINKTQYHSLLEFETPQYVLSSAVLNGGLQYANRVVNLKVSSNSTPDLTPQQSIQQYCNRQNWHGLSVGMMTAASMNSLRVERQVC</sequence>
<dbReference type="EMBL" id="VIKS01000001">
    <property type="protein sequence ID" value="TQV89570.1"/>
    <property type="molecule type" value="Genomic_DNA"/>
</dbReference>
<dbReference type="Pfam" id="PF01955">
    <property type="entry name" value="CbiZ"/>
    <property type="match status" value="1"/>
</dbReference>
<gene>
    <name evidence="1" type="ORF">FLL46_01410</name>
</gene>
<dbReference type="InterPro" id="IPR002808">
    <property type="entry name" value="AdoCbi_amidolase"/>
</dbReference>
<accession>A0A545UJD1</accession>
<evidence type="ECO:0000313" key="1">
    <source>
        <dbReference type="EMBL" id="TQV89570.1"/>
    </source>
</evidence>
<protein>
    <submittedName>
        <fullName evidence="1">Uncharacterized protein</fullName>
    </submittedName>
</protein>
<evidence type="ECO:0000313" key="2">
    <source>
        <dbReference type="Proteomes" id="UP000315439"/>
    </source>
</evidence>
<comment type="caution">
    <text evidence="1">The sequence shown here is derived from an EMBL/GenBank/DDBJ whole genome shotgun (WGS) entry which is preliminary data.</text>
</comment>